<dbReference type="InterPro" id="IPR019774">
    <property type="entry name" value="Aromatic-AA_hydroxylase_C"/>
</dbReference>
<evidence type="ECO:0000256" key="3">
    <source>
        <dbReference type="ARBA" id="ARBA00022723"/>
    </source>
</evidence>
<dbReference type="InterPro" id="IPR018301">
    <property type="entry name" value="ArAA_hydroxylase_Fe/CU_BS"/>
</dbReference>
<evidence type="ECO:0000256" key="2">
    <source>
        <dbReference type="ARBA" id="ARBA00009712"/>
    </source>
</evidence>
<feature type="binding site" evidence="7">
    <location>
        <position position="104"/>
    </location>
    <ligand>
        <name>Fe cation</name>
        <dbReference type="ChEBI" id="CHEBI:24875"/>
    </ligand>
</feature>
<name>A0A183CUI0_9BILA</name>
<dbReference type="GO" id="GO:0004510">
    <property type="term" value="F:tryptophan 5-monooxygenase activity"/>
    <property type="evidence" value="ECO:0007669"/>
    <property type="project" value="TreeGrafter"/>
</dbReference>
<organism evidence="9">
    <name type="scientific">Gongylonema pulchrum</name>
    <dbReference type="NCBI Taxonomy" id="637853"/>
    <lineage>
        <taxon>Eukaryota</taxon>
        <taxon>Metazoa</taxon>
        <taxon>Ecdysozoa</taxon>
        <taxon>Nematoda</taxon>
        <taxon>Chromadorea</taxon>
        <taxon>Rhabditida</taxon>
        <taxon>Spirurina</taxon>
        <taxon>Spiruromorpha</taxon>
        <taxon>Spiruroidea</taxon>
        <taxon>Gongylonematidae</taxon>
        <taxon>Gongylonema</taxon>
    </lineage>
</organism>
<keyword evidence="3 7" id="KW-0479">Metal-binding</keyword>
<dbReference type="PANTHER" id="PTHR11473:SF16">
    <property type="entry name" value="TRYPTOPHAN 5-HYDROXYLASE 2"/>
    <property type="match status" value="1"/>
</dbReference>
<dbReference type="Pfam" id="PF00351">
    <property type="entry name" value="Biopterin_H"/>
    <property type="match status" value="2"/>
</dbReference>
<reference evidence="9" key="1">
    <citation type="submission" date="2016-06" db="UniProtKB">
        <authorList>
            <consortium name="WormBaseParasite"/>
        </authorList>
    </citation>
    <scope>IDENTIFICATION</scope>
</reference>
<comment type="similarity">
    <text evidence="2">Belongs to the biopterin-dependent aromatic amino acid hydroxylase family.</text>
</comment>
<feature type="domain" description="Biopterin-dependent aromatic amino acid hydroxylase family profile" evidence="8">
    <location>
        <begin position="1"/>
        <end position="267"/>
    </location>
</feature>
<dbReference type="InterPro" id="IPR036329">
    <property type="entry name" value="Aro-AA_hydroxylase_C_sf"/>
</dbReference>
<proteinExistence type="inferred from homology"/>
<dbReference type="PROSITE" id="PS00367">
    <property type="entry name" value="BH4_AAA_HYDROXYL_1"/>
    <property type="match status" value="1"/>
</dbReference>
<dbReference type="WBParaSite" id="GPUH_0000012001-mRNA-1">
    <property type="protein sequence ID" value="GPUH_0000012001-mRNA-1"/>
    <property type="gene ID" value="GPUH_0000012001"/>
</dbReference>
<evidence type="ECO:0000313" key="9">
    <source>
        <dbReference type="WBParaSite" id="GPUH_0000012001-mRNA-1"/>
    </source>
</evidence>
<keyword evidence="6" id="KW-0503">Monooxygenase</keyword>
<protein>
    <submittedName>
        <fullName evidence="9">BH4_AAA_HYDROXYL_2 domain-containing protein</fullName>
    </submittedName>
</protein>
<dbReference type="PROSITE" id="PS51410">
    <property type="entry name" value="BH4_AAA_HYDROXYL_2"/>
    <property type="match status" value="1"/>
</dbReference>
<comment type="cofactor">
    <cofactor evidence="1 7">
        <name>Fe(2+)</name>
        <dbReference type="ChEBI" id="CHEBI:29033"/>
    </cofactor>
</comment>
<evidence type="ECO:0000256" key="1">
    <source>
        <dbReference type="ARBA" id="ARBA00001954"/>
    </source>
</evidence>
<evidence type="ECO:0000256" key="6">
    <source>
        <dbReference type="ARBA" id="ARBA00023033"/>
    </source>
</evidence>
<evidence type="ECO:0000256" key="5">
    <source>
        <dbReference type="ARBA" id="ARBA00023004"/>
    </source>
</evidence>
<dbReference type="PANTHER" id="PTHR11473">
    <property type="entry name" value="AROMATIC AMINO ACID HYDROXYLASE"/>
    <property type="match status" value="1"/>
</dbReference>
<dbReference type="GO" id="GO:0005506">
    <property type="term" value="F:iron ion binding"/>
    <property type="evidence" value="ECO:0007669"/>
    <property type="project" value="InterPro"/>
</dbReference>
<dbReference type="PRINTS" id="PR00372">
    <property type="entry name" value="FYWHYDRXLASE"/>
</dbReference>
<dbReference type="Gene3D" id="1.10.800.10">
    <property type="entry name" value="Aromatic amino acid hydroxylase"/>
    <property type="match status" value="1"/>
</dbReference>
<evidence type="ECO:0000259" key="8">
    <source>
        <dbReference type="PROSITE" id="PS51410"/>
    </source>
</evidence>
<dbReference type="InterPro" id="IPR001273">
    <property type="entry name" value="ArAA_hydroxylase"/>
</dbReference>
<dbReference type="InterPro" id="IPR036951">
    <property type="entry name" value="ArAA_hydroxylase_sf"/>
</dbReference>
<feature type="binding site" evidence="7">
    <location>
        <position position="109"/>
    </location>
    <ligand>
        <name>Fe cation</name>
        <dbReference type="ChEBI" id="CHEBI:24875"/>
    </ligand>
</feature>
<dbReference type="GO" id="GO:0009072">
    <property type="term" value="P:aromatic amino acid metabolic process"/>
    <property type="evidence" value="ECO:0007669"/>
    <property type="project" value="InterPro"/>
</dbReference>
<dbReference type="SUPFAM" id="SSF56534">
    <property type="entry name" value="Aromatic aminoacid monoxygenases, catalytic and oligomerization domains"/>
    <property type="match status" value="1"/>
</dbReference>
<evidence type="ECO:0000256" key="4">
    <source>
        <dbReference type="ARBA" id="ARBA00023002"/>
    </source>
</evidence>
<sequence>LFYFSRRTIYRDLKVLHQKVACKEYLDNFKLLEKYCGYEENHIPQLEDITNFLKNRSGFTLRPCGGYLTPRDFLAGLAFRVFCCTQYMRHESSPYYTPEPDLCHEILGHMPMLTSSEFAQFSQEIGLASLGAPEDICTALARVFYYFKLSLFLPLKLFFSHQLYFFTIEFGLSTEGEEFDEKRRNLKVYGAGLLSCFDELKFCVTSEAKLKPFEPKAVIATEPEVTQFQQCYFYTKSFEEAICKLRFATIFQNYAHGCRYIIAVRFN</sequence>
<keyword evidence="5 7" id="KW-0408">Iron</keyword>
<keyword evidence="4" id="KW-0560">Oxidoreductase</keyword>
<evidence type="ECO:0000256" key="7">
    <source>
        <dbReference type="PIRSR" id="PIRSR601273-2"/>
    </source>
</evidence>
<feature type="binding site" evidence="7">
    <location>
        <position position="169"/>
    </location>
    <ligand>
        <name>Fe cation</name>
        <dbReference type="ChEBI" id="CHEBI:24875"/>
    </ligand>
</feature>
<dbReference type="AlphaFoldDB" id="A0A183CUI0"/>
<dbReference type="GO" id="GO:0043005">
    <property type="term" value="C:neuron projection"/>
    <property type="evidence" value="ECO:0007669"/>
    <property type="project" value="TreeGrafter"/>
</dbReference>
<accession>A0A183CUI0</accession>